<dbReference type="AlphaFoldDB" id="A0A9Q0SS71"/>
<reference evidence="2" key="2">
    <citation type="journal article" date="2023" name="Int. J. Mol. Sci.">
        <title>De Novo Assembly and Annotation of 11 Diverse Shrub Willow (Salix) Genomes Reveals Novel Gene Organization in Sex-Linked Regions.</title>
        <authorList>
            <person name="Hyden B."/>
            <person name="Feng K."/>
            <person name="Yates T.B."/>
            <person name="Jawdy S."/>
            <person name="Cereghino C."/>
            <person name="Smart L.B."/>
            <person name="Muchero W."/>
        </authorList>
    </citation>
    <scope>NUCLEOTIDE SEQUENCE</scope>
    <source>
        <tissue evidence="2">Shoot tip</tissue>
    </source>
</reference>
<evidence type="ECO:0000256" key="1">
    <source>
        <dbReference type="SAM" id="MobiDB-lite"/>
    </source>
</evidence>
<organism evidence="2 3">
    <name type="scientific">Salix koriyanagi</name>
    <dbReference type="NCBI Taxonomy" id="2511006"/>
    <lineage>
        <taxon>Eukaryota</taxon>
        <taxon>Viridiplantae</taxon>
        <taxon>Streptophyta</taxon>
        <taxon>Embryophyta</taxon>
        <taxon>Tracheophyta</taxon>
        <taxon>Spermatophyta</taxon>
        <taxon>Magnoliopsida</taxon>
        <taxon>eudicotyledons</taxon>
        <taxon>Gunneridae</taxon>
        <taxon>Pentapetalae</taxon>
        <taxon>rosids</taxon>
        <taxon>fabids</taxon>
        <taxon>Malpighiales</taxon>
        <taxon>Salicaceae</taxon>
        <taxon>Saliceae</taxon>
        <taxon>Salix</taxon>
    </lineage>
</organism>
<keyword evidence="3" id="KW-1185">Reference proteome</keyword>
<comment type="caution">
    <text evidence="2">The sequence shown here is derived from an EMBL/GenBank/DDBJ whole genome shotgun (WGS) entry which is preliminary data.</text>
</comment>
<dbReference type="EMBL" id="JAPFFM010000019">
    <property type="protein sequence ID" value="KAJ6687483.1"/>
    <property type="molecule type" value="Genomic_DNA"/>
</dbReference>
<sequence>MVSSSIKHEQEQRLSEFEERSTGKRKSELWKHGFCINIDAFHTYGFLIMRIIAEEASLGIIRGPQSFESCCSSKTKRYRVVEETGEDFILVRDMESLTIAIMEINL</sequence>
<protein>
    <submittedName>
        <fullName evidence="2">Uncharacterized protein</fullName>
    </submittedName>
</protein>
<accession>A0A9Q0SS71</accession>
<evidence type="ECO:0000313" key="3">
    <source>
        <dbReference type="Proteomes" id="UP001151752"/>
    </source>
</evidence>
<dbReference type="Proteomes" id="UP001151752">
    <property type="component" value="Chromosome 15W"/>
</dbReference>
<gene>
    <name evidence="2" type="ORF">OIU74_016219</name>
</gene>
<reference evidence="2" key="1">
    <citation type="submission" date="2022-11" db="EMBL/GenBank/DDBJ databases">
        <authorList>
            <person name="Hyden B.L."/>
            <person name="Feng K."/>
            <person name="Yates T."/>
            <person name="Jawdy S."/>
            <person name="Smart L.B."/>
            <person name="Muchero W."/>
        </authorList>
    </citation>
    <scope>NUCLEOTIDE SEQUENCE</scope>
    <source>
        <tissue evidence="2">Shoot tip</tissue>
    </source>
</reference>
<evidence type="ECO:0000313" key="2">
    <source>
        <dbReference type="EMBL" id="KAJ6687483.1"/>
    </source>
</evidence>
<name>A0A9Q0SS71_9ROSI</name>
<proteinExistence type="predicted"/>
<feature type="region of interest" description="Disordered" evidence="1">
    <location>
        <begin position="1"/>
        <end position="26"/>
    </location>
</feature>